<dbReference type="InterPro" id="IPR043519">
    <property type="entry name" value="NT_sf"/>
</dbReference>
<evidence type="ECO:0000256" key="2">
    <source>
        <dbReference type="ARBA" id="ARBA00022679"/>
    </source>
</evidence>
<dbReference type="PANTHER" id="PTHR46173:SF1">
    <property type="entry name" value="CCA TRNA NUCLEOTIDYLTRANSFERASE 1, MITOCHONDRIAL"/>
    <property type="match status" value="1"/>
</dbReference>
<protein>
    <recommendedName>
        <fullName evidence="11">CCA-adding enzyme</fullName>
        <ecNumber evidence="11">2.7.7.72</ecNumber>
    </recommendedName>
    <alternativeName>
        <fullName evidence="11">CCA tRNA nucleotidyltransferase</fullName>
    </alternativeName>
    <alternativeName>
        <fullName evidence="11">tRNA CCA-pyrophosphorylase</fullName>
    </alternativeName>
    <alternativeName>
        <fullName evidence="11">tRNA adenylyl-/cytidylyl- transferase</fullName>
    </alternativeName>
    <alternativeName>
        <fullName evidence="11">tRNA nucleotidyltransferase</fullName>
    </alternativeName>
    <alternativeName>
        <fullName evidence="11">tRNA-NT</fullName>
    </alternativeName>
</protein>
<dbReference type="InterPro" id="IPR023068">
    <property type="entry name" value="CCA-adding_enz_firmicutes"/>
</dbReference>
<comment type="cofactor">
    <cofactor evidence="1 11">
        <name>Mg(2+)</name>
        <dbReference type="ChEBI" id="CHEBI:18420"/>
    </cofactor>
</comment>
<feature type="binding site" evidence="11">
    <location>
        <position position="161"/>
    </location>
    <ligand>
        <name>CTP</name>
        <dbReference type="ChEBI" id="CHEBI:37563"/>
    </ligand>
</feature>
<feature type="domain" description="CCA-adding enzyme C-terminal" evidence="14">
    <location>
        <begin position="247"/>
        <end position="394"/>
    </location>
</feature>
<evidence type="ECO:0000259" key="14">
    <source>
        <dbReference type="Pfam" id="PF13735"/>
    </source>
</evidence>
<feature type="binding site" evidence="11">
    <location>
        <position position="161"/>
    </location>
    <ligand>
        <name>ATP</name>
        <dbReference type="ChEBI" id="CHEBI:30616"/>
    </ligand>
</feature>
<evidence type="ECO:0000256" key="10">
    <source>
        <dbReference type="ARBA" id="ARBA00022884"/>
    </source>
</evidence>
<feature type="domain" description="Poly A polymerase head" evidence="12">
    <location>
        <begin position="23"/>
        <end position="143"/>
    </location>
</feature>
<comment type="miscellaneous">
    <text evidence="11">A single active site specifically recognizes both ATP and CTP and is responsible for their addition.</text>
</comment>
<dbReference type="NCBIfam" id="NF009814">
    <property type="entry name" value="PRK13299.1"/>
    <property type="match status" value="1"/>
</dbReference>
<comment type="similarity">
    <text evidence="11">Belongs to the tRNA nucleotidyltransferase/poly(A) polymerase family. Bacterial CCA-adding enzyme type 3 subfamily.</text>
</comment>
<evidence type="ECO:0000256" key="11">
    <source>
        <dbReference type="HAMAP-Rule" id="MF_01263"/>
    </source>
</evidence>
<evidence type="ECO:0000256" key="5">
    <source>
        <dbReference type="ARBA" id="ARBA00022723"/>
    </source>
</evidence>
<dbReference type="GO" id="GO:0001680">
    <property type="term" value="P:tRNA 3'-terminal CCA addition"/>
    <property type="evidence" value="ECO:0007669"/>
    <property type="project" value="UniProtKB-UniRule"/>
</dbReference>
<dbReference type="GO" id="GO:0005524">
    <property type="term" value="F:ATP binding"/>
    <property type="evidence" value="ECO:0007669"/>
    <property type="project" value="UniProtKB-UniRule"/>
</dbReference>
<feature type="binding site" evidence="11">
    <location>
        <position position="112"/>
    </location>
    <ligand>
        <name>ATP</name>
        <dbReference type="ChEBI" id="CHEBI:30616"/>
    </ligand>
</feature>
<feature type="binding site" evidence="11">
    <location>
        <position position="41"/>
    </location>
    <ligand>
        <name>Mg(2+)</name>
        <dbReference type="ChEBI" id="CHEBI:18420"/>
    </ligand>
</feature>
<comment type="catalytic activity">
    <reaction evidence="11">
        <text>a tRNA with a 3' CCA end + 2 CTP + ATP = a tRNA with a 3' CCACCA end + 3 diphosphate</text>
        <dbReference type="Rhea" id="RHEA:76235"/>
        <dbReference type="Rhea" id="RHEA-COMP:10468"/>
        <dbReference type="Rhea" id="RHEA-COMP:18655"/>
        <dbReference type="ChEBI" id="CHEBI:30616"/>
        <dbReference type="ChEBI" id="CHEBI:33019"/>
        <dbReference type="ChEBI" id="CHEBI:37563"/>
        <dbReference type="ChEBI" id="CHEBI:83071"/>
        <dbReference type="ChEBI" id="CHEBI:195187"/>
    </reaction>
</comment>
<feature type="domain" description="tRNA nucleotidyltransferase/poly(A) polymerase RNA and SrmB- binding" evidence="13">
    <location>
        <begin position="171"/>
        <end position="228"/>
    </location>
</feature>
<dbReference type="Gene3D" id="1.10.3090.10">
    <property type="entry name" value="cca-adding enzyme, domain 2"/>
    <property type="match status" value="1"/>
</dbReference>
<dbReference type="EC" id="2.7.7.72" evidence="11"/>
<feature type="binding site" evidence="11">
    <location>
        <position position="158"/>
    </location>
    <ligand>
        <name>CTP</name>
        <dbReference type="ChEBI" id="CHEBI:37563"/>
    </ligand>
</feature>
<keyword evidence="9 11" id="KW-0460">Magnesium</keyword>
<keyword evidence="7 11" id="KW-0692">RNA repair</keyword>
<keyword evidence="5 11" id="KW-0479">Metal-binding</keyword>
<feature type="binding site" evidence="11">
    <location>
        <position position="31"/>
    </location>
    <ligand>
        <name>CTP</name>
        <dbReference type="ChEBI" id="CHEBI:37563"/>
    </ligand>
</feature>
<keyword evidence="10 11" id="KW-0694">RNA-binding</keyword>
<comment type="function">
    <text evidence="11">Catalyzes the addition and repair of the essential 3'-terminal CCA sequence in tRNAs without using a nucleic acid template. Adds these three nucleotides in the order of C, C, and A to the tRNA nucleotide-73, using CTP and ATP as substrates and producing inorganic pyrophosphate. tRNA 3'-terminal CCA addition is required both for tRNA processing and repair. Also involved in tRNA surveillance by mediating tandem CCA addition to generate a CCACCA at the 3' terminus of unstable tRNAs. While stable tRNAs receive only 3'-terminal CCA, unstable tRNAs are marked with CCACCA and rapidly degraded.</text>
</comment>
<dbReference type="PANTHER" id="PTHR46173">
    <property type="entry name" value="CCA TRNA NUCLEOTIDYLTRANSFERASE 1, MITOCHONDRIAL"/>
    <property type="match status" value="1"/>
</dbReference>
<proteinExistence type="inferred from homology"/>
<dbReference type="GO" id="GO:0000049">
    <property type="term" value="F:tRNA binding"/>
    <property type="evidence" value="ECO:0007669"/>
    <property type="project" value="UniProtKB-UniRule"/>
</dbReference>
<feature type="binding site" evidence="11">
    <location>
        <position position="155"/>
    </location>
    <ligand>
        <name>ATP</name>
        <dbReference type="ChEBI" id="CHEBI:30616"/>
    </ligand>
</feature>
<dbReference type="AlphaFoldDB" id="A0A3S7GSM8"/>
<keyword evidence="6 11" id="KW-0547">Nucleotide-binding</keyword>
<feature type="binding site" evidence="11">
    <location>
        <position position="28"/>
    </location>
    <ligand>
        <name>CTP</name>
        <dbReference type="ChEBI" id="CHEBI:37563"/>
    </ligand>
</feature>
<evidence type="ECO:0000256" key="8">
    <source>
        <dbReference type="ARBA" id="ARBA00022840"/>
    </source>
</evidence>
<dbReference type="InterPro" id="IPR032828">
    <property type="entry name" value="PolyA_RNA-bd"/>
</dbReference>
<keyword evidence="2 11" id="KW-0808">Transferase</keyword>
<evidence type="ECO:0000313" key="15">
    <source>
        <dbReference type="EMBL" id="AVI05259.1"/>
    </source>
</evidence>
<dbReference type="InterPro" id="IPR002646">
    <property type="entry name" value="PolA_pol_head_dom"/>
</dbReference>
<accession>A0A3S7GSM8</accession>
<comment type="catalytic activity">
    <reaction evidence="11">
        <text>a tRNA precursor + 2 CTP + ATP = a tRNA with a 3' CCA end + 3 diphosphate</text>
        <dbReference type="Rhea" id="RHEA:14433"/>
        <dbReference type="Rhea" id="RHEA-COMP:10465"/>
        <dbReference type="Rhea" id="RHEA-COMP:10468"/>
        <dbReference type="ChEBI" id="CHEBI:30616"/>
        <dbReference type="ChEBI" id="CHEBI:33019"/>
        <dbReference type="ChEBI" id="CHEBI:37563"/>
        <dbReference type="ChEBI" id="CHEBI:74896"/>
        <dbReference type="ChEBI" id="CHEBI:83071"/>
        <dbReference type="EC" id="2.7.7.72"/>
    </reaction>
</comment>
<evidence type="ECO:0000256" key="9">
    <source>
        <dbReference type="ARBA" id="ARBA00022842"/>
    </source>
</evidence>
<feature type="binding site" evidence="11">
    <location>
        <position position="158"/>
    </location>
    <ligand>
        <name>ATP</name>
        <dbReference type="ChEBI" id="CHEBI:30616"/>
    </ligand>
</feature>
<feature type="binding site" evidence="11">
    <location>
        <position position="155"/>
    </location>
    <ligand>
        <name>CTP</name>
        <dbReference type="ChEBI" id="CHEBI:37563"/>
    </ligand>
</feature>
<keyword evidence="3 11" id="KW-0819">tRNA processing</keyword>
<evidence type="ECO:0000256" key="1">
    <source>
        <dbReference type="ARBA" id="ARBA00001946"/>
    </source>
</evidence>
<dbReference type="SUPFAM" id="SSF81891">
    <property type="entry name" value="Poly A polymerase C-terminal region-like"/>
    <property type="match status" value="1"/>
</dbReference>
<dbReference type="GO" id="GO:0004810">
    <property type="term" value="F:CCA tRNA nucleotidyltransferase activity"/>
    <property type="evidence" value="ECO:0007669"/>
    <property type="project" value="UniProtKB-UniRule"/>
</dbReference>
<dbReference type="InterPro" id="IPR050264">
    <property type="entry name" value="Bact_CCA-adding_enz_type3_sf"/>
</dbReference>
<dbReference type="Pfam" id="PF01743">
    <property type="entry name" value="PolyA_pol"/>
    <property type="match status" value="1"/>
</dbReference>
<evidence type="ECO:0000259" key="12">
    <source>
        <dbReference type="Pfam" id="PF01743"/>
    </source>
</evidence>
<evidence type="ECO:0000256" key="3">
    <source>
        <dbReference type="ARBA" id="ARBA00022694"/>
    </source>
</evidence>
<dbReference type="GO" id="GO:0160016">
    <property type="term" value="F:CCACCA tRNA nucleotidyltransferase activity"/>
    <property type="evidence" value="ECO:0007669"/>
    <property type="project" value="RHEA"/>
</dbReference>
<organism evidence="15">
    <name type="scientific">Staphylococcus hominis</name>
    <dbReference type="NCBI Taxonomy" id="1290"/>
    <lineage>
        <taxon>Bacteria</taxon>
        <taxon>Bacillati</taxon>
        <taxon>Bacillota</taxon>
        <taxon>Bacilli</taxon>
        <taxon>Bacillales</taxon>
        <taxon>Staphylococcaceae</taxon>
        <taxon>Staphylococcus</taxon>
    </lineage>
</organism>
<feature type="binding site" evidence="11">
    <location>
        <position position="164"/>
    </location>
    <ligand>
        <name>ATP</name>
        <dbReference type="ChEBI" id="CHEBI:30616"/>
    </ligand>
</feature>
<dbReference type="GO" id="GO:0042245">
    <property type="term" value="P:RNA repair"/>
    <property type="evidence" value="ECO:0007669"/>
    <property type="project" value="UniProtKB-KW"/>
</dbReference>
<feature type="binding site" evidence="11">
    <location>
        <position position="31"/>
    </location>
    <ligand>
        <name>ATP</name>
        <dbReference type="ChEBI" id="CHEBI:30616"/>
    </ligand>
</feature>
<dbReference type="Gene3D" id="1.10.246.80">
    <property type="match status" value="1"/>
</dbReference>
<dbReference type="Pfam" id="PF12627">
    <property type="entry name" value="PolyA_pol_RNAbd"/>
    <property type="match status" value="1"/>
</dbReference>
<keyword evidence="8 11" id="KW-0067">ATP-binding</keyword>
<dbReference type="EMBL" id="CP014567">
    <property type="protein sequence ID" value="AVI05259.1"/>
    <property type="molecule type" value="Genomic_DNA"/>
</dbReference>
<evidence type="ECO:0000259" key="13">
    <source>
        <dbReference type="Pfam" id="PF12627"/>
    </source>
</evidence>
<name>A0A3S7GSM8_STAHO</name>
<dbReference type="RefSeq" id="WP_037541026.1">
    <property type="nucleotide sequence ID" value="NZ_CP014107.1"/>
</dbReference>
<feature type="binding site" evidence="11">
    <location>
        <position position="43"/>
    </location>
    <ligand>
        <name>Mg(2+)</name>
        <dbReference type="ChEBI" id="CHEBI:18420"/>
    </ligand>
</feature>
<dbReference type="HAMAP" id="MF_01263">
    <property type="entry name" value="CCA_bact_type3"/>
    <property type="match status" value="1"/>
</dbReference>
<feature type="binding site" evidence="11">
    <location>
        <position position="28"/>
    </location>
    <ligand>
        <name>ATP</name>
        <dbReference type="ChEBI" id="CHEBI:30616"/>
    </ligand>
</feature>
<dbReference type="Pfam" id="PF13735">
    <property type="entry name" value="tRNA_NucTran2_2"/>
    <property type="match status" value="1"/>
</dbReference>
<dbReference type="GO" id="GO:0000287">
    <property type="term" value="F:magnesium ion binding"/>
    <property type="evidence" value="ECO:0007669"/>
    <property type="project" value="UniProtKB-UniRule"/>
</dbReference>
<dbReference type="CDD" id="cd05398">
    <property type="entry name" value="NT_ClassII-CCAase"/>
    <property type="match status" value="1"/>
</dbReference>
<feature type="binding site" evidence="11">
    <location>
        <position position="164"/>
    </location>
    <ligand>
        <name>CTP</name>
        <dbReference type="ChEBI" id="CHEBI:37563"/>
    </ligand>
</feature>
<comment type="subunit">
    <text evidence="11">Homodimer.</text>
</comment>
<keyword evidence="4 11" id="KW-0548">Nucleotidyltransferase</keyword>
<gene>
    <name evidence="11" type="primary">cca</name>
    <name evidence="15" type="ORF">AZE34_00305</name>
</gene>
<evidence type="ECO:0000256" key="7">
    <source>
        <dbReference type="ARBA" id="ARBA00022800"/>
    </source>
</evidence>
<evidence type="ECO:0000256" key="6">
    <source>
        <dbReference type="ARBA" id="ARBA00022741"/>
    </source>
</evidence>
<sequence>MGNELFEKALPILNQIEKHHFEAYFVGGAVRDYIMHRTIHDIDITTSAMPDEIEDIFEHTIPIGKEHGTINVVFNNENYEVTTFRSEGDYLDHRRPSEVHFVRNLYEDVQRRDFTINAIAMDKNYKIFDYFGGQKDIQSKLIRTVGNPSERFKEDALRIIRGLRFQSQLTFDIHTETFEAMQLTCSNIEYLSIERIVVEFKKLILGSNVKQSYHNLLSLKLFNHIPFFNELDMTCVYINEPLEFEQWLAILLIKNDTLPSLKQLKISNKEKSDIHTYIDIIETLPQITSKDALKLFVYDYSDYYILKVLNIYSVLQNNQIPTASELIINSLSIKQVVQHLQLHERKEMDVNGKDLLDHFNKNGGPWLKNVLREIECAIVTDKIKNNKEEILKWVNENVKI</sequence>
<dbReference type="Gene3D" id="3.30.460.10">
    <property type="entry name" value="Beta Polymerase, domain 2"/>
    <property type="match status" value="1"/>
</dbReference>
<dbReference type="SUPFAM" id="SSF81301">
    <property type="entry name" value="Nucleotidyltransferase"/>
    <property type="match status" value="1"/>
</dbReference>
<reference evidence="15" key="1">
    <citation type="submission" date="2016-02" db="EMBL/GenBank/DDBJ databases">
        <title>Genomic sequence of a clinical Staphylococcus hominis isolate.</title>
        <authorList>
            <person name="McClure J.M."/>
            <person name="Zhang K."/>
        </authorList>
    </citation>
    <scope>NUCLEOTIDE SEQUENCE</scope>
    <source>
        <strain evidence="15">C34847</strain>
    </source>
</reference>
<dbReference type="InterPro" id="IPR032810">
    <property type="entry name" value="CCA-adding_enz_C"/>
</dbReference>
<feature type="binding site" evidence="11">
    <location>
        <position position="112"/>
    </location>
    <ligand>
        <name>CTP</name>
        <dbReference type="ChEBI" id="CHEBI:37563"/>
    </ligand>
</feature>
<evidence type="ECO:0000256" key="4">
    <source>
        <dbReference type="ARBA" id="ARBA00022695"/>
    </source>
</evidence>